<protein>
    <recommendedName>
        <fullName evidence="7">Endoribonuclease YbeY</fullName>
        <ecNumber evidence="7">3.1.-.-</ecNumber>
    </recommendedName>
</protein>
<dbReference type="GO" id="GO:0006364">
    <property type="term" value="P:rRNA processing"/>
    <property type="evidence" value="ECO:0007669"/>
    <property type="project" value="UniProtKB-UniRule"/>
</dbReference>
<dbReference type="KEGG" id="copr:Cop2CBH44_22200"/>
<accession>A0A7G1I2Q2</accession>
<keyword evidence="2 7" id="KW-0540">Nuclease</keyword>
<comment type="similarity">
    <text evidence="1 7">Belongs to the endoribonuclease YbeY family.</text>
</comment>
<dbReference type="GO" id="GO:0008270">
    <property type="term" value="F:zinc ion binding"/>
    <property type="evidence" value="ECO:0007669"/>
    <property type="project" value="UniProtKB-UniRule"/>
</dbReference>
<keyword evidence="7" id="KW-0698">rRNA processing</keyword>
<dbReference type="PANTHER" id="PTHR46986:SF1">
    <property type="entry name" value="ENDORIBONUCLEASE YBEY, CHLOROPLASTIC"/>
    <property type="match status" value="1"/>
</dbReference>
<dbReference type="InterPro" id="IPR002036">
    <property type="entry name" value="YbeY"/>
</dbReference>
<comment type="cofactor">
    <cofactor evidence="7">
        <name>Zn(2+)</name>
        <dbReference type="ChEBI" id="CHEBI:29105"/>
    </cofactor>
    <text evidence="7">Binds 1 zinc ion.</text>
</comment>
<dbReference type="AlphaFoldDB" id="A0A7G1I2Q2"/>
<keyword evidence="4 7" id="KW-0255">Endonuclease</keyword>
<name>A0A7G1I2Q2_9BACT</name>
<gene>
    <name evidence="7 8" type="primary">ybeY</name>
    <name evidence="8" type="ORF">Cop2CBH44_22200</name>
</gene>
<dbReference type="GO" id="GO:0004222">
    <property type="term" value="F:metalloendopeptidase activity"/>
    <property type="evidence" value="ECO:0007669"/>
    <property type="project" value="InterPro"/>
</dbReference>
<evidence type="ECO:0000256" key="1">
    <source>
        <dbReference type="ARBA" id="ARBA00010875"/>
    </source>
</evidence>
<reference evidence="9" key="1">
    <citation type="submission" date="2020-07" db="EMBL/GenBank/DDBJ databases">
        <title>Complete genome sequencing of Coprobacter sp. strain 2CBH44.</title>
        <authorList>
            <person name="Sakamoto M."/>
            <person name="Murakami T."/>
            <person name="Mori H."/>
        </authorList>
    </citation>
    <scope>NUCLEOTIDE SEQUENCE [LARGE SCALE GENOMIC DNA]</scope>
    <source>
        <strain evidence="9">2CBH44</strain>
    </source>
</reference>
<keyword evidence="5 7" id="KW-0378">Hydrolase</keyword>
<comment type="function">
    <text evidence="7">Single strand-specific metallo-endoribonuclease involved in late-stage 70S ribosome quality control and in maturation of the 3' terminus of the 16S rRNA.</text>
</comment>
<dbReference type="NCBIfam" id="TIGR00043">
    <property type="entry name" value="rRNA maturation RNase YbeY"/>
    <property type="match status" value="1"/>
</dbReference>
<dbReference type="EMBL" id="AP023322">
    <property type="protein sequence ID" value="BCI63867.1"/>
    <property type="molecule type" value="Genomic_DNA"/>
</dbReference>
<evidence type="ECO:0000256" key="5">
    <source>
        <dbReference type="ARBA" id="ARBA00022801"/>
    </source>
</evidence>
<feature type="binding site" evidence="7">
    <location>
        <position position="107"/>
    </location>
    <ligand>
        <name>Zn(2+)</name>
        <dbReference type="ChEBI" id="CHEBI:29105"/>
        <note>catalytic</note>
    </ligand>
</feature>
<dbReference type="Pfam" id="PF02130">
    <property type="entry name" value="YbeY"/>
    <property type="match status" value="1"/>
</dbReference>
<comment type="subcellular location">
    <subcellularLocation>
        <location evidence="7">Cytoplasm</location>
    </subcellularLocation>
</comment>
<dbReference type="Gene3D" id="3.40.390.30">
    <property type="entry name" value="Metalloproteases ('zincins'), catalytic domain"/>
    <property type="match status" value="1"/>
</dbReference>
<dbReference type="SUPFAM" id="SSF55486">
    <property type="entry name" value="Metalloproteases ('zincins'), catalytic domain"/>
    <property type="match status" value="1"/>
</dbReference>
<dbReference type="PANTHER" id="PTHR46986">
    <property type="entry name" value="ENDORIBONUCLEASE YBEY, CHLOROPLASTIC"/>
    <property type="match status" value="1"/>
</dbReference>
<evidence type="ECO:0000313" key="8">
    <source>
        <dbReference type="EMBL" id="BCI63867.1"/>
    </source>
</evidence>
<keyword evidence="9" id="KW-1185">Reference proteome</keyword>
<evidence type="ECO:0000256" key="7">
    <source>
        <dbReference type="HAMAP-Rule" id="MF_00009"/>
    </source>
</evidence>
<organism evidence="8 9">
    <name type="scientific">Coprobacter secundus subsp. similis</name>
    <dbReference type="NCBI Taxonomy" id="2751153"/>
    <lineage>
        <taxon>Bacteria</taxon>
        <taxon>Pseudomonadati</taxon>
        <taxon>Bacteroidota</taxon>
        <taxon>Bacteroidia</taxon>
        <taxon>Bacteroidales</taxon>
        <taxon>Barnesiellaceae</taxon>
        <taxon>Coprobacter</taxon>
    </lineage>
</organism>
<keyword evidence="3 7" id="KW-0479">Metal-binding</keyword>
<keyword evidence="7" id="KW-0963">Cytoplasm</keyword>
<evidence type="ECO:0000256" key="4">
    <source>
        <dbReference type="ARBA" id="ARBA00022759"/>
    </source>
</evidence>
<feature type="binding site" evidence="7">
    <location>
        <position position="117"/>
    </location>
    <ligand>
        <name>Zn(2+)</name>
        <dbReference type="ChEBI" id="CHEBI:29105"/>
        <note>catalytic</note>
    </ligand>
</feature>
<dbReference type="EC" id="3.1.-.-" evidence="7"/>
<keyword evidence="7" id="KW-0690">Ribosome biogenesis</keyword>
<sequence length="141" mass="16291">MAISYYAEEVSFPAIKKRETSEWIRRVAEKHGKKCGDIAYIFCSDEKILAVNREYLQHDYYTDIITFDYTQGNRISGDIFISIDTVSSNAEEYHTSLDEEIHRIIIHGILHLCGINDKGEGEREVMTAHENDALKMRFPSL</sequence>
<dbReference type="GO" id="GO:0005737">
    <property type="term" value="C:cytoplasm"/>
    <property type="evidence" value="ECO:0007669"/>
    <property type="project" value="UniProtKB-SubCell"/>
</dbReference>
<evidence type="ECO:0000256" key="6">
    <source>
        <dbReference type="ARBA" id="ARBA00022833"/>
    </source>
</evidence>
<keyword evidence="6 7" id="KW-0862">Zinc</keyword>
<feature type="binding site" evidence="7">
    <location>
        <position position="111"/>
    </location>
    <ligand>
        <name>Zn(2+)</name>
        <dbReference type="ChEBI" id="CHEBI:29105"/>
        <note>catalytic</note>
    </ligand>
</feature>
<dbReference type="InterPro" id="IPR023091">
    <property type="entry name" value="MetalPrtase_cat_dom_sf_prd"/>
</dbReference>
<dbReference type="GO" id="GO:0004521">
    <property type="term" value="F:RNA endonuclease activity"/>
    <property type="evidence" value="ECO:0007669"/>
    <property type="project" value="UniProtKB-UniRule"/>
</dbReference>
<proteinExistence type="inferred from homology"/>
<dbReference type="RefSeq" id="WP_021929373.1">
    <property type="nucleotide sequence ID" value="NZ_AP023322.1"/>
</dbReference>
<evidence type="ECO:0000313" key="9">
    <source>
        <dbReference type="Proteomes" id="UP000594042"/>
    </source>
</evidence>
<dbReference type="HAMAP" id="MF_00009">
    <property type="entry name" value="Endoribonucl_YbeY"/>
    <property type="match status" value="1"/>
</dbReference>
<evidence type="ECO:0000256" key="3">
    <source>
        <dbReference type="ARBA" id="ARBA00022723"/>
    </source>
</evidence>
<dbReference type="Proteomes" id="UP000594042">
    <property type="component" value="Chromosome"/>
</dbReference>
<evidence type="ECO:0000256" key="2">
    <source>
        <dbReference type="ARBA" id="ARBA00022722"/>
    </source>
</evidence>